<reference evidence="2 3" key="1">
    <citation type="submission" date="2022-05" db="EMBL/GenBank/DDBJ databases">
        <authorList>
            <consortium name="Genoscope - CEA"/>
            <person name="William W."/>
        </authorList>
    </citation>
    <scope>NUCLEOTIDE SEQUENCE [LARGE SCALE GENOMIC DNA]</scope>
</reference>
<accession>A0ABN8SV69</accession>
<dbReference type="Gene3D" id="1.10.533.10">
    <property type="entry name" value="Death Domain, Fas"/>
    <property type="match status" value="1"/>
</dbReference>
<dbReference type="SUPFAM" id="SSF47986">
    <property type="entry name" value="DEATH domain"/>
    <property type="match status" value="1"/>
</dbReference>
<feature type="non-terminal residue" evidence="2">
    <location>
        <position position="90"/>
    </location>
</feature>
<name>A0ABN8SV69_9CNID</name>
<keyword evidence="3" id="KW-1185">Reference proteome</keyword>
<protein>
    <recommendedName>
        <fullName evidence="1">DED domain-containing protein</fullName>
    </recommendedName>
</protein>
<feature type="domain" description="DED" evidence="1">
    <location>
        <begin position="5"/>
        <end position="85"/>
    </location>
</feature>
<evidence type="ECO:0000313" key="3">
    <source>
        <dbReference type="Proteomes" id="UP001159427"/>
    </source>
</evidence>
<comment type="caution">
    <text evidence="2">The sequence shown here is derived from an EMBL/GenBank/DDBJ whole genome shotgun (WGS) entry which is preliminary data.</text>
</comment>
<gene>
    <name evidence="2" type="ORF">PEVE_00030257</name>
</gene>
<dbReference type="Pfam" id="PF01335">
    <property type="entry name" value="DED"/>
    <property type="match status" value="1"/>
</dbReference>
<dbReference type="InterPro" id="IPR001875">
    <property type="entry name" value="DED_dom"/>
</dbReference>
<dbReference type="InterPro" id="IPR011029">
    <property type="entry name" value="DEATH-like_dom_sf"/>
</dbReference>
<organism evidence="2 3">
    <name type="scientific">Porites evermanni</name>
    <dbReference type="NCBI Taxonomy" id="104178"/>
    <lineage>
        <taxon>Eukaryota</taxon>
        <taxon>Metazoa</taxon>
        <taxon>Cnidaria</taxon>
        <taxon>Anthozoa</taxon>
        <taxon>Hexacorallia</taxon>
        <taxon>Scleractinia</taxon>
        <taxon>Fungiina</taxon>
        <taxon>Poritidae</taxon>
        <taxon>Porites</taxon>
    </lineage>
</organism>
<sequence>MSVVEYNSLLFEISQRLDELNACRKLLVMCRGKVAHRSDENIMGDVRSLFKELENNESLGIDRLEVLKRILTQKEQRELLQEVVDLQERR</sequence>
<evidence type="ECO:0000259" key="1">
    <source>
        <dbReference type="PROSITE" id="PS50168"/>
    </source>
</evidence>
<dbReference type="Proteomes" id="UP001159427">
    <property type="component" value="Unassembled WGS sequence"/>
</dbReference>
<proteinExistence type="predicted"/>
<dbReference type="EMBL" id="CALNXI010004274">
    <property type="protein sequence ID" value="CAH3195448.1"/>
    <property type="molecule type" value="Genomic_DNA"/>
</dbReference>
<evidence type="ECO:0000313" key="2">
    <source>
        <dbReference type="EMBL" id="CAH3195448.1"/>
    </source>
</evidence>
<dbReference type="PROSITE" id="PS50168">
    <property type="entry name" value="DED"/>
    <property type="match status" value="1"/>
</dbReference>